<dbReference type="Gene3D" id="3.40.190.10">
    <property type="entry name" value="Periplasmic binding protein-like II"/>
    <property type="match status" value="2"/>
</dbReference>
<dbReference type="Pfam" id="PF00126">
    <property type="entry name" value="HTH_1"/>
    <property type="match status" value="1"/>
</dbReference>
<keyword evidence="2" id="KW-0805">Transcription regulation</keyword>
<dbReference type="InterPro" id="IPR005119">
    <property type="entry name" value="LysR_subst-bd"/>
</dbReference>
<keyword evidence="3" id="KW-0238">DNA-binding</keyword>
<comment type="similarity">
    <text evidence="1">Belongs to the LysR transcriptional regulatory family.</text>
</comment>
<dbReference type="PROSITE" id="PS50931">
    <property type="entry name" value="HTH_LYSR"/>
    <property type="match status" value="1"/>
</dbReference>
<dbReference type="PRINTS" id="PR00039">
    <property type="entry name" value="HTHLYSR"/>
</dbReference>
<dbReference type="InterPro" id="IPR036388">
    <property type="entry name" value="WH-like_DNA-bd_sf"/>
</dbReference>
<dbReference type="GO" id="GO:0043565">
    <property type="term" value="F:sequence-specific DNA binding"/>
    <property type="evidence" value="ECO:0007669"/>
    <property type="project" value="TreeGrafter"/>
</dbReference>
<dbReference type="InterPro" id="IPR036390">
    <property type="entry name" value="WH_DNA-bd_sf"/>
</dbReference>
<feature type="domain" description="HTH lysR-type" evidence="5">
    <location>
        <begin position="6"/>
        <end position="63"/>
    </location>
</feature>
<dbReference type="EMBL" id="QLMK01000033">
    <property type="protein sequence ID" value="RAK24613.1"/>
    <property type="molecule type" value="Genomic_DNA"/>
</dbReference>
<dbReference type="PANTHER" id="PTHR30537">
    <property type="entry name" value="HTH-TYPE TRANSCRIPTIONAL REGULATOR"/>
    <property type="match status" value="1"/>
</dbReference>
<evidence type="ECO:0000313" key="7">
    <source>
        <dbReference type="Proteomes" id="UP000249453"/>
    </source>
</evidence>
<dbReference type="RefSeq" id="WP_111576536.1">
    <property type="nucleotide sequence ID" value="NZ_JBHEEY010000034.1"/>
</dbReference>
<gene>
    <name evidence="6" type="ORF">C7374_1334</name>
</gene>
<dbReference type="PANTHER" id="PTHR30537:SF26">
    <property type="entry name" value="GLYCINE CLEAVAGE SYSTEM TRANSCRIPTIONAL ACTIVATOR"/>
    <property type="match status" value="1"/>
</dbReference>
<dbReference type="CDD" id="cd08432">
    <property type="entry name" value="PBP2_GcdR_TrpI_HvrB_AmpR_like"/>
    <property type="match status" value="1"/>
</dbReference>
<sequence length="299" mass="33225">MISSSWNLTSLSIFEAVGRLENLTLAARELGMTQPAVSYQIKRMEEGLGIILFARRGRGVEILPEGRILYEAVRAGLVGIDEAIQQIERQRRRPSLRISTDYGFAAFWLMPRVGRFRSRYPEMDVRITASSMIEPLAQKEADISILFGAREDFGKGAVVPFLGESVVPVCSPAFLERHGPFPQGKGLGTASLLHLDSFQGNRWYTWHDLLDSIGDELAENNRGVVFNTYNLVIEAAIAHQGIALGWDGLVDIAIRRGQLVEACDVKIASDKGYWLRFNPEISEASQTLAMELIGMEPSL</sequence>
<evidence type="ECO:0000259" key="5">
    <source>
        <dbReference type="PROSITE" id="PS50931"/>
    </source>
</evidence>
<evidence type="ECO:0000256" key="3">
    <source>
        <dbReference type="ARBA" id="ARBA00023125"/>
    </source>
</evidence>
<proteinExistence type="inferred from homology"/>
<protein>
    <submittedName>
        <fullName evidence="6">Putative choline sulfate-utilization transcription factor</fullName>
    </submittedName>
</protein>
<comment type="caution">
    <text evidence="6">The sequence shown here is derived from an EMBL/GenBank/DDBJ whole genome shotgun (WGS) entry which is preliminary data.</text>
</comment>
<dbReference type="SUPFAM" id="SSF53850">
    <property type="entry name" value="Periplasmic binding protein-like II"/>
    <property type="match status" value="1"/>
</dbReference>
<dbReference type="GO" id="GO:0003700">
    <property type="term" value="F:DNA-binding transcription factor activity"/>
    <property type="evidence" value="ECO:0007669"/>
    <property type="project" value="InterPro"/>
</dbReference>
<dbReference type="AlphaFoldDB" id="A0A364JRN5"/>
<dbReference type="Gene3D" id="1.10.10.10">
    <property type="entry name" value="Winged helix-like DNA-binding domain superfamily/Winged helix DNA-binding domain"/>
    <property type="match status" value="1"/>
</dbReference>
<dbReference type="InterPro" id="IPR058163">
    <property type="entry name" value="LysR-type_TF_proteobact-type"/>
</dbReference>
<dbReference type="Proteomes" id="UP000249453">
    <property type="component" value="Unassembled WGS sequence"/>
</dbReference>
<dbReference type="Pfam" id="PF03466">
    <property type="entry name" value="LysR_substrate"/>
    <property type="match status" value="1"/>
</dbReference>
<organism evidence="6 7">
    <name type="scientific">Falsochrobactrum ovis</name>
    <dbReference type="NCBI Taxonomy" id="1293442"/>
    <lineage>
        <taxon>Bacteria</taxon>
        <taxon>Pseudomonadati</taxon>
        <taxon>Pseudomonadota</taxon>
        <taxon>Alphaproteobacteria</taxon>
        <taxon>Hyphomicrobiales</taxon>
        <taxon>Brucellaceae</taxon>
        <taxon>Falsochrobactrum</taxon>
    </lineage>
</organism>
<keyword evidence="7" id="KW-1185">Reference proteome</keyword>
<reference evidence="6 7" key="1">
    <citation type="submission" date="2018-06" db="EMBL/GenBank/DDBJ databases">
        <title>Genomic Encyclopedia of Type Strains, Phase IV (KMG-IV): sequencing the most valuable type-strain genomes for metagenomic binning, comparative biology and taxonomic classification.</title>
        <authorList>
            <person name="Goeker M."/>
        </authorList>
    </citation>
    <scope>NUCLEOTIDE SEQUENCE [LARGE SCALE GENOMIC DNA]</scope>
    <source>
        <strain evidence="6 7">DSM 26720</strain>
    </source>
</reference>
<evidence type="ECO:0000256" key="4">
    <source>
        <dbReference type="ARBA" id="ARBA00023163"/>
    </source>
</evidence>
<evidence type="ECO:0000256" key="1">
    <source>
        <dbReference type="ARBA" id="ARBA00009437"/>
    </source>
</evidence>
<name>A0A364JRN5_9HYPH</name>
<dbReference type="OrthoDB" id="9804958at2"/>
<dbReference type="GO" id="GO:0006351">
    <property type="term" value="P:DNA-templated transcription"/>
    <property type="evidence" value="ECO:0007669"/>
    <property type="project" value="TreeGrafter"/>
</dbReference>
<dbReference type="SUPFAM" id="SSF46785">
    <property type="entry name" value="Winged helix' DNA-binding domain"/>
    <property type="match status" value="1"/>
</dbReference>
<evidence type="ECO:0000313" key="6">
    <source>
        <dbReference type="EMBL" id="RAK24613.1"/>
    </source>
</evidence>
<dbReference type="InterPro" id="IPR000847">
    <property type="entry name" value="LysR_HTH_N"/>
</dbReference>
<accession>A0A364JRN5</accession>
<evidence type="ECO:0000256" key="2">
    <source>
        <dbReference type="ARBA" id="ARBA00023015"/>
    </source>
</evidence>
<keyword evidence="4" id="KW-0804">Transcription</keyword>